<dbReference type="EMBL" id="CP097770">
    <property type="protein sequence ID" value="UZP76433.1"/>
    <property type="molecule type" value="Genomic_DNA"/>
</dbReference>
<sequence length="82" mass="9404">MSPSEIEKQNQELDRKLQSEKVNLDADTVMIPDLVRERLDAFYTQMESDVDPLSKSPSLHRPGKKFLRGLQLPLLLRLSLAL</sequence>
<evidence type="ECO:0000313" key="1">
    <source>
        <dbReference type="EMBL" id="UZP76433.1"/>
    </source>
</evidence>
<reference evidence="1" key="1">
    <citation type="submission" date="2022-11" db="EMBL/GenBank/DDBJ databases">
        <authorList>
            <person name="Vasilchenko N.G."/>
            <person name="Prazdnova E.V."/>
            <person name="Gorovtsov A.V."/>
            <person name="Chistyakov V.A."/>
            <person name="Pak M.L."/>
        </authorList>
    </citation>
    <scope>NUCLEOTIDE SEQUENCE</scope>
    <source>
        <strain evidence="1">R 4.5</strain>
    </source>
</reference>
<gene>
    <name evidence="1" type="ORF">MF626_05350</name>
</gene>
<name>A0AAE9TIM4_PAEPO</name>
<proteinExistence type="predicted"/>
<dbReference type="AlphaFoldDB" id="A0AAE9TIM4"/>
<accession>A0AAE9TIM4</accession>
<protein>
    <submittedName>
        <fullName evidence="1">Uncharacterized protein</fullName>
    </submittedName>
</protein>
<organism evidence="1">
    <name type="scientific">Paenibacillus polymyxa</name>
    <name type="common">Bacillus polymyxa</name>
    <dbReference type="NCBI Taxonomy" id="1406"/>
    <lineage>
        <taxon>Bacteria</taxon>
        <taxon>Bacillati</taxon>
        <taxon>Bacillota</taxon>
        <taxon>Bacilli</taxon>
        <taxon>Bacillales</taxon>
        <taxon>Paenibacillaceae</taxon>
        <taxon>Paenibacillus</taxon>
    </lineage>
</organism>